<keyword evidence="4" id="KW-0184">Conjugation</keyword>
<keyword evidence="2" id="KW-0547">Nucleotide-binding</keyword>
<protein>
    <recommendedName>
        <fullName evidence="6">MobA/MobL protein domain-containing protein</fullName>
    </recommendedName>
</protein>
<accession>A0A0W0TQD9</accession>
<dbReference type="Pfam" id="PF13604">
    <property type="entry name" value="AAA_30"/>
    <property type="match status" value="1"/>
</dbReference>
<dbReference type="SUPFAM" id="SSF52540">
    <property type="entry name" value="P-loop containing nucleoside triphosphate hydrolases"/>
    <property type="match status" value="2"/>
</dbReference>
<keyword evidence="3" id="KW-0067">ATP-binding</keyword>
<dbReference type="GO" id="GO:0003678">
    <property type="term" value="F:DNA helicase activity"/>
    <property type="evidence" value="ECO:0007669"/>
    <property type="project" value="UniProtKB-ARBA"/>
</dbReference>
<evidence type="ECO:0000256" key="4">
    <source>
        <dbReference type="ARBA" id="ARBA00022971"/>
    </source>
</evidence>
<keyword evidence="5" id="KW-0175">Coiled coil</keyword>
<dbReference type="PATRIC" id="fig|448.7.peg.1789"/>
<organism evidence="7 8">
    <name type="scientific">Legionella erythra</name>
    <dbReference type="NCBI Taxonomy" id="448"/>
    <lineage>
        <taxon>Bacteria</taxon>
        <taxon>Pseudomonadati</taxon>
        <taxon>Pseudomonadota</taxon>
        <taxon>Gammaproteobacteria</taxon>
        <taxon>Legionellales</taxon>
        <taxon>Legionellaceae</taxon>
        <taxon>Legionella</taxon>
    </lineage>
</organism>
<dbReference type="GO" id="GO:0005524">
    <property type="term" value="F:ATP binding"/>
    <property type="evidence" value="ECO:0007669"/>
    <property type="project" value="UniProtKB-KW"/>
</dbReference>
<keyword evidence="8" id="KW-1185">Reference proteome</keyword>
<reference evidence="7 8" key="1">
    <citation type="submission" date="2015-11" db="EMBL/GenBank/DDBJ databases">
        <title>Genomic analysis of 38 Legionella species identifies large and diverse effector repertoires.</title>
        <authorList>
            <person name="Burstein D."/>
            <person name="Amaro F."/>
            <person name="Zusman T."/>
            <person name="Lifshitz Z."/>
            <person name="Cohen O."/>
            <person name="Gilbert J.A."/>
            <person name="Pupko T."/>
            <person name="Shuman H.A."/>
            <person name="Segal G."/>
        </authorList>
    </citation>
    <scope>NUCLEOTIDE SEQUENCE [LARGE SCALE GENOMIC DNA]</scope>
    <source>
        <strain evidence="7 8">SE-32A-C8</strain>
    </source>
</reference>
<dbReference type="NCBIfam" id="TIGR02768">
    <property type="entry name" value="TraA_Ti"/>
    <property type="match status" value="1"/>
</dbReference>
<dbReference type="InterPro" id="IPR005053">
    <property type="entry name" value="MobA_MobL"/>
</dbReference>
<dbReference type="InterPro" id="IPR050534">
    <property type="entry name" value="Coronavir_polyprotein_1ab"/>
</dbReference>
<evidence type="ECO:0000313" key="7">
    <source>
        <dbReference type="EMBL" id="KTC97875.1"/>
    </source>
</evidence>
<dbReference type="AlphaFoldDB" id="A0A0W0TQD9"/>
<dbReference type="Gene3D" id="3.30.930.30">
    <property type="match status" value="1"/>
</dbReference>
<feature type="coiled-coil region" evidence="5">
    <location>
        <begin position="207"/>
        <end position="234"/>
    </location>
</feature>
<dbReference type="PANTHER" id="PTHR43788:SF6">
    <property type="entry name" value="DNA HELICASE B"/>
    <property type="match status" value="1"/>
</dbReference>
<comment type="similarity">
    <text evidence="1">Belongs to the MobA/MobL family.</text>
</comment>
<dbReference type="InterPro" id="IPR027417">
    <property type="entry name" value="P-loop_NTPase"/>
</dbReference>
<comment type="caution">
    <text evidence="7">The sequence shown here is derived from an EMBL/GenBank/DDBJ whole genome shotgun (WGS) entry which is preliminary data.</text>
</comment>
<dbReference type="InterPro" id="IPR014136">
    <property type="entry name" value="TraA_Ti"/>
</dbReference>
<gene>
    <name evidence="7" type="ORF">Lery_1714</name>
</gene>
<dbReference type="Pfam" id="PF03389">
    <property type="entry name" value="MobA_MobL"/>
    <property type="match status" value="1"/>
</dbReference>
<evidence type="ECO:0000313" key="8">
    <source>
        <dbReference type="Proteomes" id="UP000054773"/>
    </source>
</evidence>
<evidence type="ECO:0000256" key="3">
    <source>
        <dbReference type="ARBA" id="ARBA00022840"/>
    </source>
</evidence>
<dbReference type="CDD" id="cd17933">
    <property type="entry name" value="DEXSc_RecD-like"/>
    <property type="match status" value="1"/>
</dbReference>
<name>A0A0W0TQD9_LEGER</name>
<evidence type="ECO:0000256" key="5">
    <source>
        <dbReference type="SAM" id="Coils"/>
    </source>
</evidence>
<feature type="domain" description="MobA/MobL protein" evidence="6">
    <location>
        <begin position="18"/>
        <end position="169"/>
    </location>
</feature>
<dbReference type="EMBL" id="LNYA01000024">
    <property type="protein sequence ID" value="KTC97875.1"/>
    <property type="molecule type" value="Genomic_DNA"/>
</dbReference>
<dbReference type="Gene3D" id="2.30.30.940">
    <property type="match status" value="1"/>
</dbReference>
<dbReference type="STRING" id="448.Lery_1714"/>
<dbReference type="PANTHER" id="PTHR43788">
    <property type="entry name" value="DNA2/NAM7 HELICASE FAMILY MEMBER"/>
    <property type="match status" value="1"/>
</dbReference>
<evidence type="ECO:0000256" key="1">
    <source>
        <dbReference type="ARBA" id="ARBA00010873"/>
    </source>
</evidence>
<dbReference type="Gene3D" id="3.40.50.300">
    <property type="entry name" value="P-loop containing nucleotide triphosphate hydrolases"/>
    <property type="match status" value="2"/>
</dbReference>
<dbReference type="RefSeq" id="WP_237759185.1">
    <property type="nucleotide sequence ID" value="NZ_CAAAHY010000049.1"/>
</dbReference>
<evidence type="ECO:0000259" key="6">
    <source>
        <dbReference type="Pfam" id="PF03389"/>
    </source>
</evidence>
<sequence>MAIAFARVSIHTRSKGHSAVAASAYRTATKLLDERTGTDYDFSNRREVVFSEIMLPEGASDKYQNRELLWNDVERAETRINSQLCKDVVLALPKEVSTIEHIELARRFAQTHFVDKGLPCDIAIHDDKDGNPHVHILTTLRRLEGEHFAKYKARDLNPAFAKGMIVEGDYWNEQWRSFQTDYFQEQQIDLSVDLNHLISEKHEGRNRDEANHYLREENQLIREARKELALHDLDNVLNQLSLTHSVFTRRDIETLLFKSIQPDADSAVYLNQVAQLLNHKDVISLGVNDSGIESYTTRHQYIAEGRLLSHVEKMKARQGHVYTTPPDIFLRNYQLNDEQRDAFSYITQGNDISVLIGRPGVGKSYLLKPIKEYFEANDCRVLGVSLSGKVAKALQSETGIESSTITSLAYRLSTNRMKLRRNDVLIIDEAGMVDFSSLAYLIEAASKAKAKVILVGDPDQLKPIHKGEIFRGIAAHTGYIELEQIRRQRDEGDRMASMDLAKGEIANALNHYAQKGAIRFADYVSESQDAMVKSWAAAIHNVDDCQNNTMLAFSRAAVYSLNEQAREHLKNKEVIGREEFHYFNADENQVIPLAQGERILLRQNDKTLGVRNGDLATILAIDDKSLTARLDSGEQVVIPKSYNHIQYGYALTVYKAQGMTVDNVKVLIDSQYWNPRLRADRTQSAGHDRG</sequence>
<evidence type="ECO:0000256" key="2">
    <source>
        <dbReference type="ARBA" id="ARBA00022741"/>
    </source>
</evidence>
<proteinExistence type="inferred from homology"/>
<dbReference type="Proteomes" id="UP000054773">
    <property type="component" value="Unassembled WGS sequence"/>
</dbReference>